<organism evidence="2 3">
    <name type="scientific">Salisediminibacterium halotolerans</name>
    <dbReference type="NCBI Taxonomy" id="517425"/>
    <lineage>
        <taxon>Bacteria</taxon>
        <taxon>Bacillati</taxon>
        <taxon>Bacillota</taxon>
        <taxon>Bacilli</taxon>
        <taxon>Bacillales</taxon>
        <taxon>Bacillaceae</taxon>
        <taxon>Salisediminibacterium</taxon>
    </lineage>
</organism>
<keyword evidence="1" id="KW-0472">Membrane</keyword>
<feature type="transmembrane region" description="Helical" evidence="1">
    <location>
        <begin position="123"/>
        <end position="148"/>
    </location>
</feature>
<name>A0A1H9VXX8_9BACI</name>
<evidence type="ECO:0000256" key="1">
    <source>
        <dbReference type="SAM" id="Phobius"/>
    </source>
</evidence>
<dbReference type="STRING" id="1464123.SAMN05444126_12516"/>
<dbReference type="AlphaFoldDB" id="A0A1H9VXX8"/>
<accession>A0A1H9VXX8</accession>
<comment type="caution">
    <text evidence="2">The sequence shown here is derived from an EMBL/GenBank/DDBJ whole genome shotgun (WGS) entry which is preliminary data.</text>
</comment>
<dbReference type="Proteomes" id="UP000199318">
    <property type="component" value="Unassembled WGS sequence"/>
</dbReference>
<dbReference type="Pfam" id="PF13398">
    <property type="entry name" value="Peptidase_M50B"/>
    <property type="match status" value="1"/>
</dbReference>
<keyword evidence="3" id="KW-1185">Reference proteome</keyword>
<reference evidence="3" key="1">
    <citation type="submission" date="2016-10" db="EMBL/GenBank/DDBJ databases">
        <authorList>
            <person name="de Groot N.N."/>
        </authorList>
    </citation>
    <scope>NUCLEOTIDE SEQUENCE [LARGE SCALE GENOMIC DNA]</scope>
    <source>
        <strain evidence="3">10nlg</strain>
    </source>
</reference>
<protein>
    <submittedName>
        <fullName evidence="2">Peptidase M50B-like</fullName>
    </submittedName>
</protein>
<gene>
    <name evidence="2" type="ORF">SAMN05444126_12516</name>
</gene>
<feature type="transmembrane region" description="Helical" evidence="1">
    <location>
        <begin position="100"/>
        <end position="117"/>
    </location>
</feature>
<dbReference type="InterPro" id="IPR049500">
    <property type="entry name" value="Peptidase_M50B-like"/>
</dbReference>
<evidence type="ECO:0000313" key="3">
    <source>
        <dbReference type="Proteomes" id="UP000199318"/>
    </source>
</evidence>
<evidence type="ECO:0000313" key="2">
    <source>
        <dbReference type="EMBL" id="SES26525.1"/>
    </source>
</evidence>
<feature type="transmembrane region" description="Helical" evidence="1">
    <location>
        <begin position="169"/>
        <end position="191"/>
    </location>
</feature>
<feature type="transmembrane region" description="Helical" evidence="1">
    <location>
        <begin position="76"/>
        <end position="93"/>
    </location>
</feature>
<keyword evidence="1" id="KW-0812">Transmembrane</keyword>
<sequence length="206" mass="22871">MKLFYTMLHETCHAVAARISGGKVKRVHLYATTAGLAETTHRSRPGAVWTAFAGYPLASFAVTAGIYGYTLGLSEPLLWGFTALVAYQCLFWVRNAAGLGWSLSVLGGLFSLYYWQLQTYFDLAVQLVLVVLWSQAFFSSWTVFRLALIDKNEAGDATILARQTKIPALFWGFLFALSGTVFFIIGLWLFLGGSEGFDIVSMFDRM</sequence>
<keyword evidence="1" id="KW-1133">Transmembrane helix</keyword>
<feature type="transmembrane region" description="Helical" evidence="1">
    <location>
        <begin position="47"/>
        <end position="70"/>
    </location>
</feature>
<dbReference type="EMBL" id="FOGV01000025">
    <property type="protein sequence ID" value="SES26525.1"/>
    <property type="molecule type" value="Genomic_DNA"/>
</dbReference>
<proteinExistence type="predicted"/>